<evidence type="ECO:0000256" key="1">
    <source>
        <dbReference type="SAM" id="Phobius"/>
    </source>
</evidence>
<dbReference type="EMBL" id="FLUM01000002">
    <property type="protein sequence ID" value="SBW00314.1"/>
    <property type="molecule type" value="Genomic_DNA"/>
</dbReference>
<evidence type="ECO:0008006" key="3">
    <source>
        <dbReference type="Google" id="ProtNLM"/>
    </source>
</evidence>
<dbReference type="AlphaFoldDB" id="A0A212JLK9"/>
<evidence type="ECO:0000313" key="2">
    <source>
        <dbReference type="EMBL" id="SBW00314.1"/>
    </source>
</evidence>
<gene>
    <name evidence="2" type="ORF">KL86DYS1_20159</name>
</gene>
<name>A0A212JLK9_9BACT</name>
<accession>A0A212JLK9</accession>
<proteinExistence type="predicted"/>
<keyword evidence="1" id="KW-1133">Transmembrane helix</keyword>
<keyword evidence="1" id="KW-0812">Transmembrane</keyword>
<sequence length="58" mass="6625">METITGIILILFLEGGNSSIGMWHYRLGLVMIVFILIHITTRFSLMMKGLGWKKKDIS</sequence>
<reference evidence="2" key="1">
    <citation type="submission" date="2016-04" db="EMBL/GenBank/DDBJ databases">
        <authorList>
            <person name="Evans L.H."/>
            <person name="Alamgir A."/>
            <person name="Owens N."/>
            <person name="Weber N.D."/>
            <person name="Virtaneva K."/>
            <person name="Barbian K."/>
            <person name="Babar A."/>
            <person name="Rosenke K."/>
        </authorList>
    </citation>
    <scope>NUCLEOTIDE SEQUENCE</scope>
    <source>
        <strain evidence="2">86-1</strain>
    </source>
</reference>
<protein>
    <recommendedName>
        <fullName evidence="3">DUF4405 domain-containing protein</fullName>
    </recommendedName>
</protein>
<keyword evidence="1" id="KW-0472">Membrane</keyword>
<feature type="transmembrane region" description="Helical" evidence="1">
    <location>
        <begin position="28"/>
        <end position="45"/>
    </location>
</feature>
<organism evidence="2">
    <name type="scientific">uncultured Dysgonomonas sp</name>
    <dbReference type="NCBI Taxonomy" id="206096"/>
    <lineage>
        <taxon>Bacteria</taxon>
        <taxon>Pseudomonadati</taxon>
        <taxon>Bacteroidota</taxon>
        <taxon>Bacteroidia</taxon>
        <taxon>Bacteroidales</taxon>
        <taxon>Dysgonomonadaceae</taxon>
        <taxon>Dysgonomonas</taxon>
        <taxon>environmental samples</taxon>
    </lineage>
</organism>